<evidence type="ECO:0000256" key="1">
    <source>
        <dbReference type="SAM" id="MobiDB-lite"/>
    </source>
</evidence>
<dbReference type="AlphaFoldDB" id="A0A915K514"/>
<reference evidence="3" key="1">
    <citation type="submission" date="2022-11" db="UniProtKB">
        <authorList>
            <consortium name="WormBaseParasite"/>
        </authorList>
    </citation>
    <scope>IDENTIFICATION</scope>
</reference>
<proteinExistence type="predicted"/>
<accession>A0A915K514</accession>
<dbReference type="Proteomes" id="UP000887565">
    <property type="component" value="Unplaced"/>
</dbReference>
<evidence type="ECO:0000313" key="2">
    <source>
        <dbReference type="Proteomes" id="UP000887565"/>
    </source>
</evidence>
<evidence type="ECO:0000313" key="3">
    <source>
        <dbReference type="WBParaSite" id="nRc.2.0.1.t33423-RA"/>
    </source>
</evidence>
<dbReference type="WBParaSite" id="nRc.2.0.1.t33423-RA">
    <property type="protein sequence ID" value="nRc.2.0.1.t33423-RA"/>
    <property type="gene ID" value="nRc.2.0.1.g33423"/>
</dbReference>
<protein>
    <submittedName>
        <fullName evidence="3">Uncharacterized protein</fullName>
    </submittedName>
</protein>
<keyword evidence="2" id="KW-1185">Reference proteome</keyword>
<feature type="region of interest" description="Disordered" evidence="1">
    <location>
        <begin position="20"/>
        <end position="50"/>
    </location>
</feature>
<organism evidence="2 3">
    <name type="scientific">Romanomermis culicivorax</name>
    <name type="common">Nematode worm</name>
    <dbReference type="NCBI Taxonomy" id="13658"/>
    <lineage>
        <taxon>Eukaryota</taxon>
        <taxon>Metazoa</taxon>
        <taxon>Ecdysozoa</taxon>
        <taxon>Nematoda</taxon>
        <taxon>Enoplea</taxon>
        <taxon>Dorylaimia</taxon>
        <taxon>Mermithida</taxon>
        <taxon>Mermithoidea</taxon>
        <taxon>Mermithidae</taxon>
        <taxon>Romanomermis</taxon>
    </lineage>
</organism>
<name>A0A915K514_ROMCU</name>
<sequence length="70" mass="7609">MLEKILNAFANQMCLLRPKRSGNLGNGSSGSKIHVSDGGNTKKRQIPDSGEHVVKRLKEWYRAAPAGAAF</sequence>